<sequence length="151" mass="16528">MSQGATPPTAVDQVLELVVLLNRDMQLSFERDGLTEARARLLWVLRGGPVTQRELADALAVTPRNVTGLVDGLVATGYVARAPHPTDRRAVLVTLTEAGSTLLTSMVEGYAEMHDVLFGGLSERQLRDLRRSLAIVNDRLRARVEQDWGAP</sequence>
<dbReference type="GO" id="GO:0003677">
    <property type="term" value="F:DNA binding"/>
    <property type="evidence" value="ECO:0007669"/>
    <property type="project" value="UniProtKB-KW"/>
</dbReference>
<keyword evidence="1" id="KW-0805">Transcription regulation</keyword>
<dbReference type="PANTHER" id="PTHR33164">
    <property type="entry name" value="TRANSCRIPTIONAL REGULATOR, MARR FAMILY"/>
    <property type="match status" value="1"/>
</dbReference>
<dbReference type="Gene3D" id="1.10.10.10">
    <property type="entry name" value="Winged helix-like DNA-binding domain superfamily/Winged helix DNA-binding domain"/>
    <property type="match status" value="1"/>
</dbReference>
<dbReference type="Proteomes" id="UP000449906">
    <property type="component" value="Unassembled WGS sequence"/>
</dbReference>
<dbReference type="PANTHER" id="PTHR33164:SF43">
    <property type="entry name" value="HTH-TYPE TRANSCRIPTIONAL REPRESSOR YETL"/>
    <property type="match status" value="1"/>
</dbReference>
<keyword evidence="3" id="KW-0804">Transcription</keyword>
<keyword evidence="2" id="KW-0238">DNA-binding</keyword>
<comment type="caution">
    <text evidence="5">The sequence shown here is derived from an EMBL/GenBank/DDBJ whole genome shotgun (WGS) entry which is preliminary data.</text>
</comment>
<evidence type="ECO:0000313" key="5">
    <source>
        <dbReference type="EMBL" id="KAB2812414.1"/>
    </source>
</evidence>
<proteinExistence type="predicted"/>
<dbReference type="PROSITE" id="PS01117">
    <property type="entry name" value="HTH_MARR_1"/>
    <property type="match status" value="1"/>
</dbReference>
<dbReference type="InterPro" id="IPR036390">
    <property type="entry name" value="WH_DNA-bd_sf"/>
</dbReference>
<protein>
    <submittedName>
        <fullName evidence="5">MarR family transcriptional regulator</fullName>
    </submittedName>
</protein>
<organism evidence="5 6">
    <name type="scientific">Nocardioides simplex</name>
    <name type="common">Arthrobacter simplex</name>
    <dbReference type="NCBI Taxonomy" id="2045"/>
    <lineage>
        <taxon>Bacteria</taxon>
        <taxon>Bacillati</taxon>
        <taxon>Actinomycetota</taxon>
        <taxon>Actinomycetes</taxon>
        <taxon>Propionibacteriales</taxon>
        <taxon>Nocardioidaceae</taxon>
        <taxon>Pimelobacter</taxon>
    </lineage>
</organism>
<dbReference type="InterPro" id="IPR036388">
    <property type="entry name" value="WH-like_DNA-bd_sf"/>
</dbReference>
<evidence type="ECO:0000259" key="4">
    <source>
        <dbReference type="PROSITE" id="PS50995"/>
    </source>
</evidence>
<dbReference type="PROSITE" id="PS50995">
    <property type="entry name" value="HTH_MARR_2"/>
    <property type="match status" value="1"/>
</dbReference>
<dbReference type="EMBL" id="WBVM01000001">
    <property type="protein sequence ID" value="KAB2812414.1"/>
    <property type="molecule type" value="Genomic_DNA"/>
</dbReference>
<dbReference type="AlphaFoldDB" id="A0A7J5E3A3"/>
<dbReference type="SMART" id="SM00347">
    <property type="entry name" value="HTH_MARR"/>
    <property type="match status" value="1"/>
</dbReference>
<dbReference type="PRINTS" id="PR00598">
    <property type="entry name" value="HTHMARR"/>
</dbReference>
<feature type="domain" description="HTH marR-type" evidence="4">
    <location>
        <begin position="11"/>
        <end position="138"/>
    </location>
</feature>
<evidence type="ECO:0000256" key="1">
    <source>
        <dbReference type="ARBA" id="ARBA00023015"/>
    </source>
</evidence>
<dbReference type="Pfam" id="PF12802">
    <property type="entry name" value="MarR_2"/>
    <property type="match status" value="1"/>
</dbReference>
<evidence type="ECO:0000313" key="6">
    <source>
        <dbReference type="Proteomes" id="UP000449906"/>
    </source>
</evidence>
<dbReference type="InterPro" id="IPR023187">
    <property type="entry name" value="Tscrpt_reg_MarR-type_CS"/>
</dbReference>
<dbReference type="GO" id="GO:0006950">
    <property type="term" value="P:response to stress"/>
    <property type="evidence" value="ECO:0007669"/>
    <property type="project" value="TreeGrafter"/>
</dbReference>
<dbReference type="InterPro" id="IPR000835">
    <property type="entry name" value="HTH_MarR-typ"/>
</dbReference>
<evidence type="ECO:0000256" key="2">
    <source>
        <dbReference type="ARBA" id="ARBA00023125"/>
    </source>
</evidence>
<dbReference type="GO" id="GO:0003700">
    <property type="term" value="F:DNA-binding transcription factor activity"/>
    <property type="evidence" value="ECO:0007669"/>
    <property type="project" value="InterPro"/>
</dbReference>
<reference evidence="5 6" key="1">
    <citation type="submission" date="2019-09" db="EMBL/GenBank/DDBJ databases">
        <title>Pimelobacter sp. isolated from Paulinella.</title>
        <authorList>
            <person name="Jeong S.E."/>
        </authorList>
    </citation>
    <scope>NUCLEOTIDE SEQUENCE [LARGE SCALE GENOMIC DNA]</scope>
    <source>
        <strain evidence="5 6">Pch-N</strain>
    </source>
</reference>
<dbReference type="InterPro" id="IPR039422">
    <property type="entry name" value="MarR/SlyA-like"/>
</dbReference>
<dbReference type="SUPFAM" id="SSF46785">
    <property type="entry name" value="Winged helix' DNA-binding domain"/>
    <property type="match status" value="1"/>
</dbReference>
<name>A0A7J5E3A3_NOCSI</name>
<accession>A0A7J5E3A3</accession>
<dbReference type="RefSeq" id="WP_151579784.1">
    <property type="nucleotide sequence ID" value="NZ_CP182503.1"/>
</dbReference>
<gene>
    <name evidence="5" type="ORF">F9L07_11615</name>
</gene>
<evidence type="ECO:0000256" key="3">
    <source>
        <dbReference type="ARBA" id="ARBA00023163"/>
    </source>
</evidence>